<dbReference type="InParanoid" id="Q7NC86"/>
<dbReference type="RefSeq" id="WP_011143086.1">
    <property type="nucleotide sequence ID" value="NC_005125.1"/>
</dbReference>
<dbReference type="InterPro" id="IPR009666">
    <property type="entry name" value="Uncharacterised_Ycf35"/>
</dbReference>
<dbReference type="PANTHER" id="PTHR39638">
    <property type="entry name" value="YCF35"/>
    <property type="match status" value="1"/>
</dbReference>
<dbReference type="Pfam" id="PF06868">
    <property type="entry name" value="DUF1257"/>
    <property type="match status" value="1"/>
</dbReference>
<dbReference type="eggNOG" id="ENOG502ZX30">
    <property type="taxonomic scope" value="Bacteria"/>
</dbReference>
<dbReference type="AlphaFoldDB" id="Q7NC86"/>
<dbReference type="Proteomes" id="UP000000557">
    <property type="component" value="Chromosome"/>
</dbReference>
<dbReference type="HOGENOM" id="CLU_145470_0_0_3"/>
<accession>Q7NC86</accession>
<dbReference type="PANTHER" id="PTHR39638:SF2">
    <property type="entry name" value="YCF35"/>
    <property type="match status" value="1"/>
</dbReference>
<dbReference type="STRING" id="251221.gene:10760598"/>
<organism evidence="1 2">
    <name type="scientific">Gloeobacter violaceus (strain ATCC 29082 / PCC 7421)</name>
    <dbReference type="NCBI Taxonomy" id="251221"/>
    <lineage>
        <taxon>Bacteria</taxon>
        <taxon>Bacillati</taxon>
        <taxon>Cyanobacteriota</taxon>
        <taxon>Cyanophyceae</taxon>
        <taxon>Gloeobacterales</taxon>
        <taxon>Gloeobacteraceae</taxon>
        <taxon>Gloeobacter</taxon>
    </lineage>
</organism>
<dbReference type="OrthoDB" id="514050at2"/>
<dbReference type="PhylomeDB" id="Q7NC86"/>
<dbReference type="KEGG" id="gvi:glr3093"/>
<reference evidence="1 2" key="2">
    <citation type="journal article" date="2003" name="DNA Res.">
        <title>Complete genome structure of Gloeobacter violaceus PCC 7421, a cyanobacterium that lacks thylakoids (supplement).</title>
        <authorList>
            <person name="Nakamura Y."/>
            <person name="Kaneko T."/>
            <person name="Sato S."/>
            <person name="Mimuro M."/>
            <person name="Miyashita H."/>
            <person name="Tsuchiya T."/>
            <person name="Sasamoto S."/>
            <person name="Watanabe A."/>
            <person name="Kawashima K."/>
            <person name="Kishida Y."/>
            <person name="Kiyokawa C."/>
            <person name="Kohara M."/>
            <person name="Matsumoto M."/>
            <person name="Matsuno A."/>
            <person name="Nakazaki N."/>
            <person name="Shimpo S."/>
            <person name="Takeuchi C."/>
            <person name="Yamada M."/>
            <person name="Tabata S."/>
        </authorList>
    </citation>
    <scope>NUCLEOTIDE SEQUENCE [LARGE SCALE GENOMIC DNA]</scope>
    <source>
        <strain evidence="2">ATCC 29082 / PCC 7421</strain>
    </source>
</reference>
<evidence type="ECO:0000313" key="2">
    <source>
        <dbReference type="Proteomes" id="UP000000557"/>
    </source>
</evidence>
<gene>
    <name evidence="1" type="ordered locus">glr3093</name>
</gene>
<dbReference type="EnsemblBacteria" id="BAC91034">
    <property type="protein sequence ID" value="BAC91034"/>
    <property type="gene ID" value="BAC91034"/>
</dbReference>
<protein>
    <submittedName>
        <fullName evidence="1">Glr3093 protein</fullName>
    </submittedName>
</protein>
<sequence>MSHLSTLPTKLNNVQLLIASLQDLGVQVKIDAEARGGCGRNFRADVVAVLAGEYDLGWALNAEGNLDLVGDLQGVARYHNPTEFIDAVNQKYALKKALHQIQTSGYTVLAQQVGVHGTHRLSVGR</sequence>
<proteinExistence type="predicted"/>
<reference evidence="1 2" key="1">
    <citation type="journal article" date="2003" name="DNA Res.">
        <title>Complete genome structure of Gloeobacter violaceus PCC 7421, a cyanobacterium that lacks thylakoids.</title>
        <authorList>
            <person name="Nakamura Y."/>
            <person name="Kaneko T."/>
            <person name="Sato S."/>
            <person name="Mimuro M."/>
            <person name="Miyashita H."/>
            <person name="Tsuchiya T."/>
            <person name="Sasamoto S."/>
            <person name="Watanabe A."/>
            <person name="Kawashima K."/>
            <person name="Kishida Y."/>
            <person name="Kiyokawa C."/>
            <person name="Kohara M."/>
            <person name="Matsumoto M."/>
            <person name="Matsuno A."/>
            <person name="Nakazaki N."/>
            <person name="Shimpo S."/>
            <person name="Takeuchi C."/>
            <person name="Yamada M."/>
            <person name="Tabata S."/>
        </authorList>
    </citation>
    <scope>NUCLEOTIDE SEQUENCE [LARGE SCALE GENOMIC DNA]</scope>
    <source>
        <strain evidence="2">ATCC 29082 / PCC 7421</strain>
    </source>
</reference>
<name>Q7NC86_GLOVI</name>
<evidence type="ECO:0000313" key="1">
    <source>
        <dbReference type="EMBL" id="BAC91034.1"/>
    </source>
</evidence>
<keyword evidence="2" id="KW-1185">Reference proteome</keyword>
<dbReference type="EMBL" id="BA000045">
    <property type="protein sequence ID" value="BAC91034.1"/>
    <property type="molecule type" value="Genomic_DNA"/>
</dbReference>